<dbReference type="Proteomes" id="UP000245626">
    <property type="component" value="Unassembled WGS sequence"/>
</dbReference>
<evidence type="ECO:0000313" key="2">
    <source>
        <dbReference type="Proteomes" id="UP000245626"/>
    </source>
</evidence>
<sequence>MENVTLLESSTTRAHFQLAKRLDSSNDARQSDLLILDTVAGLRQSLQKASTNNNSVASHLLTLLHALDQYPTSPSTSTPIDISFSLLPALQLISSSSKWSHLIIAHQLLRYLFSPPSSPSSTAQPSISDHLSASGHSAVDQASLLLLNSFRNHLVQSDQTLSRSRSGRSPQRSDRHERPARLYQTLSSLANGLPSGPSVLPSLATPLVNLTYHSDPQVRKLSLNAISKCSDYEDKLEDDAGEPLGYGEMTAAMAGRAMEMVMPSQGQSHAKVKDTVVETEPSVLRCIIRIVEQARNKGAITSDQALGIAFAVLQASGWVPLNESLSDLDDHDLFDASRARAISKSRAKLGNSYDYHGLESPWLVMACLDSIRNSLSSCSKSNMVPSSTLKRLEACLLRIYHRSSRGGNASLAVCTACARTIGCVAKVSNSWWDSRALGERDGEVGALWRSLTDHIRSQLHSENSNRKIASIGLLEGLIDCGWAGDDPSSPFKMEERDMGRLMGFLADPDESTRRRTLRVLDQIDPSIIDLHVDQLELATTGPSIRANPGKKSIDSLLTRAAESAWIRNRIRVSKAPTGQETNFIIKEASDYASVISRLVIGMDQEEKSGEELYDVVANQVERDTMGEDYPSRIHIVSILVREALTRSRSVGEEGKGGTSLCLLGAKLCLGLPGGPLEDQDPDREGSSLEVEIFQTLGELLVLSADEDQKLDLILAILKMCALGLESNQAPSSSLMRVSSVISKVGQVSNSKLFSKRAEQVTKLLGNPDGLIESLIASCRGRKEMLSLLDAGAVAEHYVSRMDASVGTEKRSASDGSKLGQRSSSSSPPHPSKPIRSQRKQPLIISFLAPSSTTESETLEPSNFDSSSITTGSRAGRPLRFKAYQNQADPPPDRKERERSRSKSDTSQGTSRSRSRSTSGVGIQSDGRKQVGWKPKGERPVAAKRKQDRRVEELMRESVYRMTLGDEILESDEVQAAESRGSPRDGGREGVSGERTKSKEEDIVLFSFDDEAAIEPRQSQAKFPKQEGGGPSLLELLRRCHNHNPWKDEKLTAFKVEGTQIGFLQPVVVEAILEDIRKRKEKGEDEIFVSLVDEANGKGSISLSEKLDNVDKRSKALDTVCRAWKEEGRFVDPLIGWREELYSVYGKNPDPSRTNVPCLRLERAACGLFGVATFGVHLTAYTPDMRIWVPKRSKTKSTWPGYYDNSVAGGITSGDGPFESMVRECEEEASLDEGTVRKYMKQTGVLSYFYQTPSGWCQPEVEYIYDLALPSSDIVLTPSDGEAESFQLMRVEEVIDLMKEGKFKANCVLVLLDFFIRHGLITAEDEPRYLELVSELHNHLGLPGP</sequence>
<gene>
    <name evidence="1" type="ORF">IE53DRAFT_385955</name>
</gene>
<proteinExistence type="predicted"/>
<accession>A0ACD0P0Q6</accession>
<name>A0ACD0P0Q6_9BASI</name>
<keyword evidence="2" id="KW-1185">Reference proteome</keyword>
<dbReference type="EMBL" id="KZ819825">
    <property type="protein sequence ID" value="PWN51678.1"/>
    <property type="molecule type" value="Genomic_DNA"/>
</dbReference>
<reference evidence="1 2" key="1">
    <citation type="journal article" date="2018" name="Mol. Biol. Evol.">
        <title>Broad Genomic Sampling Reveals a Smut Pathogenic Ancestry of the Fungal Clade Ustilaginomycotina.</title>
        <authorList>
            <person name="Kijpornyongpan T."/>
            <person name="Mondo S.J."/>
            <person name="Barry K."/>
            <person name="Sandor L."/>
            <person name="Lee J."/>
            <person name="Lipzen A."/>
            <person name="Pangilinan J."/>
            <person name="LaButti K."/>
            <person name="Hainaut M."/>
            <person name="Henrissat B."/>
            <person name="Grigoriev I.V."/>
            <person name="Spatafora J.W."/>
            <person name="Aime M.C."/>
        </authorList>
    </citation>
    <scope>NUCLEOTIDE SEQUENCE [LARGE SCALE GENOMIC DNA]</scope>
    <source>
        <strain evidence="1 2">SA 807</strain>
    </source>
</reference>
<protein>
    <submittedName>
        <fullName evidence="1">Uncharacterized protein</fullName>
    </submittedName>
</protein>
<evidence type="ECO:0000313" key="1">
    <source>
        <dbReference type="EMBL" id="PWN51678.1"/>
    </source>
</evidence>
<organism evidence="1 2">
    <name type="scientific">Violaceomyces palustris</name>
    <dbReference type="NCBI Taxonomy" id="1673888"/>
    <lineage>
        <taxon>Eukaryota</taxon>
        <taxon>Fungi</taxon>
        <taxon>Dikarya</taxon>
        <taxon>Basidiomycota</taxon>
        <taxon>Ustilaginomycotina</taxon>
        <taxon>Ustilaginomycetes</taxon>
        <taxon>Violaceomycetales</taxon>
        <taxon>Violaceomycetaceae</taxon>
        <taxon>Violaceomyces</taxon>
    </lineage>
</organism>